<reference evidence="1 2" key="1">
    <citation type="journal article" date="1999" name="J. Gen. Virol.">
        <title>Detection of two novel porcine herpesviruses with high similarity to gammaherpesviruses.</title>
        <authorList>
            <person name="Ehlers B."/>
            <person name="Ulrich S."/>
            <person name="Goltz M."/>
        </authorList>
    </citation>
    <scope>NUCLEOTIDE SEQUENCE [LARGE SCALE GENOMIC DNA]</scope>
    <source>
        <strain evidence="1">Sample #56</strain>
    </source>
</reference>
<proteinExistence type="predicted"/>
<dbReference type="InterPro" id="IPR004996">
    <property type="entry name" value="HSV_HEPA"/>
</dbReference>
<reference evidence="1 2" key="3">
    <citation type="journal article" date="2002" name="Virology">
        <title>Sequence analysis of the genome of porcine lymphotropic herpesvirus 1 and gene expression during posttransplant lymphoproliferative disease of pigs.</title>
        <authorList>
            <person name="Goltz M."/>
            <person name="Ericsson T."/>
            <person name="Patience C."/>
            <person name="Huang C.A."/>
            <person name="Noack S."/>
            <person name="Sachs D.H."/>
            <person name="Ehlers B."/>
        </authorList>
    </citation>
    <scope>NUCLEOTIDE SEQUENCE [LARGE SCALE GENOMIC DNA]</scope>
    <source>
        <strain evidence="1">Sample #56</strain>
    </source>
</reference>
<keyword evidence="1" id="KW-0347">Helicase</keyword>
<dbReference type="EMBL" id="AF478169">
    <property type="protein sequence ID" value="AAM22139.1"/>
    <property type="molecule type" value="Genomic_DNA"/>
</dbReference>
<reference evidence="1 2" key="4">
    <citation type="journal article" date="2007" name="J. Virol.">
        <title>Identification of novel rodent herpesviruses, including the first gammaherpesvirus of Mus musculus.</title>
        <authorList>
            <person name="Ehlers B."/>
            <person name="Kuchler J."/>
            <person name="Yasmum N."/>
            <person name="Dural G."/>
            <person name="Voigt S."/>
            <person name="Schmidt-Chanasit J."/>
            <person name="Jakel T."/>
            <person name="Matuschka F.R."/>
            <person name="Richter D."/>
            <person name="Essbauer S."/>
            <person name="Hughes D.J."/>
            <person name="Summers C."/>
            <person name="Bennett M."/>
            <person name="Stewart J.P."/>
            <person name="Ulrich R.G."/>
        </authorList>
    </citation>
    <scope>NUCLEOTIDE SEQUENCE [LARGE SCALE GENOMIC DNA]</scope>
    <source>
        <strain evidence="1">Sample #56</strain>
    </source>
</reference>
<dbReference type="GO" id="GO:0004386">
    <property type="term" value="F:helicase activity"/>
    <property type="evidence" value="ECO:0007669"/>
    <property type="project" value="UniProtKB-KW"/>
</dbReference>
<evidence type="ECO:0000313" key="1">
    <source>
        <dbReference type="EMBL" id="AAM22139.1"/>
    </source>
</evidence>
<protein>
    <submittedName>
        <fullName evidence="1">Helicase-primase complex component</fullName>
    </submittedName>
</protein>
<keyword evidence="2" id="KW-1185">Reference proteome</keyword>
<dbReference type="GeneID" id="37616186"/>
<evidence type="ECO:0000313" key="2">
    <source>
        <dbReference type="Proteomes" id="UP000243075"/>
    </source>
</evidence>
<accession>Q8JYC1</accession>
<keyword evidence="1" id="KW-0067">ATP-binding</keyword>
<dbReference type="Pfam" id="PF03324">
    <property type="entry name" value="Herpes_HEPA"/>
    <property type="match status" value="1"/>
</dbReference>
<keyword evidence="1" id="KW-0378">Hydrolase</keyword>
<dbReference type="Proteomes" id="UP000243075">
    <property type="component" value="Segment"/>
</dbReference>
<sequence>MHGMIKGIHLFNVYRANYGSYIIWSVGIIPLPTTATGNDVHCFIVQKLSQSDLESIPEQCGDITTQHVECGSRFILWEYALRLRHPVLGPLCSQICQKMYELNIENNILISALPLKSIQDAVQEQFPTIRFGALICDTRLKRNSMNSGFTVEELDVFLKTKNGTYSFTTCCLEAGQKKAKLQHMEILELFEKYSYNVPIENTTIELCMPNTAAVDILFINSNSVWNRGLGIFFSELYKKIYGTYYGLKPRFDYVFPGFFLNGSPFSPYFSSFPFINLQYTRNMTKIDKSGLVSCPLILLDVAMHYGNTSLSNQLLTECVFKIPKHFKNIGLSWPLWNTELNSQLCNEANDRVIQISDAHYVIKITFTIKCISHVCVPYFMEILEKYSSGSTKKSLNNLYNNFVYFIMNWCHENSFIWAAFCRNQVCLISRDQLQETEVNQLMSRYGSNVVMSLGK</sequence>
<dbReference type="KEGG" id="vg:37616186"/>
<dbReference type="GO" id="GO:0019079">
    <property type="term" value="P:viral genome replication"/>
    <property type="evidence" value="ECO:0007669"/>
    <property type="project" value="InterPro"/>
</dbReference>
<organism evidence="1 2">
    <name type="scientific">Suid gammaherpesvirus 3</name>
    <dbReference type="NCBI Taxonomy" id="1960249"/>
    <lineage>
        <taxon>Viruses</taxon>
        <taxon>Duplodnaviria</taxon>
        <taxon>Heunggongvirae</taxon>
        <taxon>Peploviricota</taxon>
        <taxon>Herviviricetes</taxon>
        <taxon>Herpesvirales</taxon>
        <taxon>Orthoherpesviridae</taxon>
        <taxon>Gammaherpesvirinae</taxon>
        <taxon>Macavirus</taxon>
        <taxon>Macavirus suidgamma3</taxon>
    </lineage>
</organism>
<reference evidence="1 2" key="2">
    <citation type="journal article" date="1999" name="J. Gen. Virol.">
        <title>Characterization of the DNA polymerase loci of the novel porcine lymphotropic herpesviruses 1 and 2 in domestic and feral pigs.</title>
        <authorList>
            <person name="Ulrich S."/>
            <person name="Goltz M."/>
            <person name="Ehlers B."/>
        </authorList>
    </citation>
    <scope>NUCLEOTIDE SEQUENCE [LARGE SCALE GENOMIC DNA]</scope>
    <source>
        <strain evidence="1">Sample #56</strain>
    </source>
</reference>
<dbReference type="RefSeq" id="YP_009505365.1">
    <property type="nucleotide sequence ID" value="NC_038264.1"/>
</dbReference>
<name>Q8JYC1_9GAMA</name>
<keyword evidence="1" id="KW-0547">Nucleotide-binding</keyword>
<dbReference type="OrthoDB" id="9752at10239"/>